<gene>
    <name evidence="2" type="ORF">XJ44_03440</name>
</gene>
<sequence>MDKEGIIGTRFFENKKIQIVHISLAPFSELKAHKSDVDALLYVLSGTVEVEIGNEVLKLEKDELVEFPKDVLHSVKNIGEKEAKVLVMKILG</sequence>
<proteinExistence type="predicted"/>
<reference evidence="2 3" key="1">
    <citation type="submission" date="2015-06" db="EMBL/GenBank/DDBJ databases">
        <title>Genome sequencing of Thermotogales isolates from hydrothermal vents.</title>
        <authorList>
            <person name="Haverkamp T.H."/>
            <person name="Kublanov I.V."/>
            <person name="Nesbo C.L."/>
        </authorList>
    </citation>
    <scope>NUCLEOTIDE SEQUENCE [LARGE SCALE GENOMIC DNA]</scope>
    <source>
        <strain evidence="3">ik275mar</strain>
    </source>
</reference>
<evidence type="ECO:0000313" key="2">
    <source>
        <dbReference type="EMBL" id="ONN27499.1"/>
    </source>
</evidence>
<dbReference type="EMBL" id="LBFC01000014">
    <property type="protein sequence ID" value="ONN27499.1"/>
    <property type="molecule type" value="Genomic_DNA"/>
</dbReference>
<comment type="caution">
    <text evidence="2">The sequence shown here is derived from an EMBL/GenBank/DDBJ whole genome shotgun (WGS) entry which is preliminary data.</text>
</comment>
<accession>A0ABX3IJN3</accession>
<organism evidence="2 3">
    <name type="scientific">Thermosipho affectus</name>
    <dbReference type="NCBI Taxonomy" id="660294"/>
    <lineage>
        <taxon>Bacteria</taxon>
        <taxon>Thermotogati</taxon>
        <taxon>Thermotogota</taxon>
        <taxon>Thermotogae</taxon>
        <taxon>Thermotogales</taxon>
        <taxon>Fervidobacteriaceae</taxon>
        <taxon>Thermosipho</taxon>
    </lineage>
</organism>
<dbReference type="InterPro" id="IPR011051">
    <property type="entry name" value="RmlC_Cupin_sf"/>
</dbReference>
<dbReference type="InterPro" id="IPR014710">
    <property type="entry name" value="RmlC-like_jellyroll"/>
</dbReference>
<keyword evidence="3" id="KW-1185">Reference proteome</keyword>
<dbReference type="Gene3D" id="2.60.120.10">
    <property type="entry name" value="Jelly Rolls"/>
    <property type="match status" value="1"/>
</dbReference>
<dbReference type="Proteomes" id="UP000242616">
    <property type="component" value="Unassembled WGS sequence"/>
</dbReference>
<evidence type="ECO:0000259" key="1">
    <source>
        <dbReference type="Pfam" id="PF07883"/>
    </source>
</evidence>
<feature type="domain" description="Cupin type-2" evidence="1">
    <location>
        <begin position="23"/>
        <end position="88"/>
    </location>
</feature>
<dbReference type="InterPro" id="IPR013096">
    <property type="entry name" value="Cupin_2"/>
</dbReference>
<dbReference type="SUPFAM" id="SSF51182">
    <property type="entry name" value="RmlC-like cupins"/>
    <property type="match status" value="1"/>
</dbReference>
<name>A0ABX3IJN3_9BACT</name>
<protein>
    <recommendedName>
        <fullName evidence="1">Cupin type-2 domain-containing protein</fullName>
    </recommendedName>
</protein>
<dbReference type="Pfam" id="PF07883">
    <property type="entry name" value="Cupin_2"/>
    <property type="match status" value="1"/>
</dbReference>
<evidence type="ECO:0000313" key="3">
    <source>
        <dbReference type="Proteomes" id="UP000242616"/>
    </source>
</evidence>